<dbReference type="CDD" id="cd02042">
    <property type="entry name" value="ParAB_family"/>
    <property type="match status" value="1"/>
</dbReference>
<protein>
    <submittedName>
        <fullName evidence="2">Cobyrinic acid a,c-diamide synthase</fullName>
    </submittedName>
</protein>
<dbReference type="PANTHER" id="PTHR13696">
    <property type="entry name" value="P-LOOP CONTAINING NUCLEOSIDE TRIPHOSPHATE HYDROLASE"/>
    <property type="match status" value="1"/>
</dbReference>
<sequence length="297" mass="32117">MFIITVLASKGGVGKTTTAANLGGLLHDIGFRTLLIDGDIQPSLSRYYQLRYAAPFGLTQLVQSGALTPDCISHCQLPPTSYQGKLEKAPKSEGGCLHIVRSDAKDSSLQVWMANRNPVSMQFSFKNPLKHPAIASAYDVVIIDTQGAVGHLQDAAVVAADLLLVPATPDMISAREFIANVKALIERHDSVSSMGLKMPQMKAFLNKSQKTSDSKEMSAMIRESFIELSGKITMLDTDVPDATAWKKAASAGVPVHWVDPVKASNTLHSLLWEIVPSVSEMYASNHPQYLDLNAPSN</sequence>
<evidence type="ECO:0000259" key="1">
    <source>
        <dbReference type="Pfam" id="PF13614"/>
    </source>
</evidence>
<evidence type="ECO:0000313" key="2">
    <source>
        <dbReference type="EMBL" id="AIJ47094.1"/>
    </source>
</evidence>
<dbReference type="EMBL" id="CP006704">
    <property type="protein sequence ID" value="AIJ47094.1"/>
    <property type="molecule type" value="Genomic_DNA"/>
</dbReference>
<proteinExistence type="predicted"/>
<dbReference type="SUPFAM" id="SSF52540">
    <property type="entry name" value="P-loop containing nucleoside triphosphate hydrolases"/>
    <property type="match status" value="1"/>
</dbReference>
<dbReference type="InterPro" id="IPR050678">
    <property type="entry name" value="DNA_Partitioning_ATPase"/>
</dbReference>
<dbReference type="KEGG" id="ctes:O987_14915"/>
<dbReference type="Pfam" id="PF13614">
    <property type="entry name" value="AAA_31"/>
    <property type="match status" value="1"/>
</dbReference>
<accession>A0A076PJS4</accession>
<feature type="domain" description="AAA" evidence="1">
    <location>
        <begin position="3"/>
        <end position="185"/>
    </location>
</feature>
<dbReference type="HOGENOM" id="CLU_072999_0_0_4"/>
<name>A0A076PJS4_COMTE</name>
<evidence type="ECO:0000313" key="3">
    <source>
        <dbReference type="Proteomes" id="UP000028782"/>
    </source>
</evidence>
<reference evidence="2 3" key="1">
    <citation type="journal article" date="2014" name="Genome Announc.">
        <title>Complete Genome Sequence of Polychlorinated Biphenyl Degrader Comamonas testosteroni TK102 (NBRC 109938).</title>
        <authorList>
            <person name="Fukuda K."/>
            <person name="Hosoyama A."/>
            <person name="Tsuchikane K."/>
            <person name="Ohji S."/>
            <person name="Yamazoe A."/>
            <person name="Fujita N."/>
            <person name="Shintani M."/>
            <person name="Kimbara K."/>
        </authorList>
    </citation>
    <scope>NUCLEOTIDE SEQUENCE [LARGE SCALE GENOMIC DNA]</scope>
    <source>
        <strain evidence="2">TK102</strain>
    </source>
</reference>
<gene>
    <name evidence="2" type="ORF">O987_14915</name>
</gene>
<dbReference type="Proteomes" id="UP000028782">
    <property type="component" value="Chromosome"/>
</dbReference>
<dbReference type="AlphaFoldDB" id="A0A076PJS4"/>
<dbReference type="RefSeq" id="WP_003054942.1">
    <property type="nucleotide sequence ID" value="NZ_CP006704.1"/>
</dbReference>
<dbReference type="InterPro" id="IPR025669">
    <property type="entry name" value="AAA_dom"/>
</dbReference>
<dbReference type="PANTHER" id="PTHR13696:SF99">
    <property type="entry name" value="COBYRINIC ACID AC-DIAMIDE SYNTHASE"/>
    <property type="match status" value="1"/>
</dbReference>
<dbReference type="InterPro" id="IPR027417">
    <property type="entry name" value="P-loop_NTPase"/>
</dbReference>
<organism evidence="2 3">
    <name type="scientific">Comamonas testosteroni TK102</name>
    <dbReference type="NCBI Taxonomy" id="1392005"/>
    <lineage>
        <taxon>Bacteria</taxon>
        <taxon>Pseudomonadati</taxon>
        <taxon>Pseudomonadota</taxon>
        <taxon>Betaproteobacteria</taxon>
        <taxon>Burkholderiales</taxon>
        <taxon>Comamonadaceae</taxon>
        <taxon>Comamonas</taxon>
    </lineage>
</organism>
<dbReference type="Gene3D" id="3.40.50.300">
    <property type="entry name" value="P-loop containing nucleotide triphosphate hydrolases"/>
    <property type="match status" value="1"/>
</dbReference>